<feature type="region of interest" description="Disordered" evidence="1">
    <location>
        <begin position="642"/>
        <end position="663"/>
    </location>
</feature>
<accession>A0A2I2KXH6</accession>
<evidence type="ECO:0000256" key="1">
    <source>
        <dbReference type="SAM" id="MobiDB-lite"/>
    </source>
</evidence>
<keyword evidence="2" id="KW-0131">Cell cycle</keyword>
<organism evidence="2 3">
    <name type="scientific">Frankia canadensis</name>
    <dbReference type="NCBI Taxonomy" id="1836972"/>
    <lineage>
        <taxon>Bacteria</taxon>
        <taxon>Bacillati</taxon>
        <taxon>Actinomycetota</taxon>
        <taxon>Actinomycetes</taxon>
        <taxon>Frankiales</taxon>
        <taxon>Frankiaceae</taxon>
        <taxon>Frankia</taxon>
    </lineage>
</organism>
<keyword evidence="2" id="KW-0132">Cell division</keyword>
<protein>
    <submittedName>
        <fullName evidence="2">Cell division protein FtsK/SpoIIIE</fullName>
    </submittedName>
</protein>
<reference evidence="2 3" key="1">
    <citation type="submission" date="2017-06" db="EMBL/GenBank/DDBJ databases">
        <authorList>
            <person name="Kim H.J."/>
            <person name="Triplett B.A."/>
        </authorList>
    </citation>
    <scope>NUCLEOTIDE SEQUENCE [LARGE SCALE GENOMIC DNA]</scope>
    <source>
        <strain evidence="2">FRACA_ARgP5</strain>
    </source>
</reference>
<name>A0A2I2KXH6_9ACTN</name>
<dbReference type="SUPFAM" id="SSF52540">
    <property type="entry name" value="P-loop containing nucleoside triphosphate hydrolases"/>
    <property type="match status" value="1"/>
</dbReference>
<gene>
    <name evidence="2" type="ORF">FRACA_4450001</name>
</gene>
<dbReference type="Gene3D" id="3.40.50.300">
    <property type="entry name" value="P-loop containing nucleotide triphosphate hydrolases"/>
    <property type="match status" value="1"/>
</dbReference>
<dbReference type="EMBL" id="FZMO01000385">
    <property type="protein sequence ID" value="SNQ50362.1"/>
    <property type="molecule type" value="Genomic_DNA"/>
</dbReference>
<evidence type="ECO:0000313" key="3">
    <source>
        <dbReference type="Proteomes" id="UP000234331"/>
    </source>
</evidence>
<evidence type="ECO:0000313" key="2">
    <source>
        <dbReference type="EMBL" id="SNQ50362.1"/>
    </source>
</evidence>
<dbReference type="InterPro" id="IPR027417">
    <property type="entry name" value="P-loop_NTPase"/>
</dbReference>
<sequence length="663" mass="71258">MPVDPPPPAPVEVERRPIIPPSLRRDTLPATVRHTAGRWRHIVAYHAVRVPWYAVVVLRAAMVGAVRTATRVTAWASLPETDRLLESATSAGDAALWLKLARELRGTRRARGLAVTAGVGAVVAAWTLLLPTLPTPWLAVVCLALVGMLARAGRDPGRPLIPPAIVTPRFRRLTADIVLRAYYAAKLGNPDKPDQQITFGSPMAREGEGSRVVVDLPYGKGLTDAVRTLPSIASGLDVSTSQVFISRDDSSVRRHVLWVADRDPLALPAGTTPLLARKPTDIWKPAPFGLNERGRPVALDMMWNSILIGAQPRQGKTFALRSLALYAALDPYVRISVFDGGGKPDWRIFSLVADRCGFGLAPDISGDPIDTLLFTLRELKKDVQRRYVELSKLPPAICPEGKLTRDIARDPDYGMPVWLLALDEFQEYFNTGNQDADKEIAELLVYLIRVAPAAGVIIGSATQRPSGIGSSGETSRRFTDFRDNHIIRFALKTGSWQVSDLVLGSGAYTEGLDSSTLLPQHKGVGILRGASDANPTVRTFLADAQHAEQIIHAARALRQAARTLTGQAAGVPVPARRDVLADVAAVFAGEPGLHWAEIAERLSATAPDVYADVTADVVSAQVRALGVPSVDVKRRGTVLKGARPAAIQPPPPRAAGSPPAATG</sequence>
<feature type="compositionally biased region" description="Low complexity" evidence="1">
    <location>
        <begin position="654"/>
        <end position="663"/>
    </location>
</feature>
<dbReference type="AlphaFoldDB" id="A0A2I2KXH6"/>
<dbReference type="Proteomes" id="UP000234331">
    <property type="component" value="Unassembled WGS sequence"/>
</dbReference>
<keyword evidence="3" id="KW-1185">Reference proteome</keyword>
<dbReference type="GO" id="GO:0051301">
    <property type="term" value="P:cell division"/>
    <property type="evidence" value="ECO:0007669"/>
    <property type="project" value="UniProtKB-KW"/>
</dbReference>
<proteinExistence type="predicted"/>